<dbReference type="GO" id="GO:0000271">
    <property type="term" value="P:polysaccharide biosynthetic process"/>
    <property type="evidence" value="ECO:0007669"/>
    <property type="project" value="InterPro"/>
</dbReference>
<evidence type="ECO:0000256" key="6">
    <source>
        <dbReference type="SAM" id="Phobius"/>
    </source>
</evidence>
<feature type="domain" description="GtrA/DPMS transmembrane" evidence="7">
    <location>
        <begin position="21"/>
        <end position="131"/>
    </location>
</feature>
<feature type="transmembrane region" description="Helical" evidence="6">
    <location>
        <begin position="49"/>
        <end position="66"/>
    </location>
</feature>
<gene>
    <name evidence="8" type="ORF">FKV68_32470</name>
</gene>
<dbReference type="AlphaFoldDB" id="A0A859R523"/>
<comment type="similarity">
    <text evidence="2">Belongs to the GtrA family.</text>
</comment>
<evidence type="ECO:0000256" key="5">
    <source>
        <dbReference type="ARBA" id="ARBA00023136"/>
    </source>
</evidence>
<keyword evidence="5 6" id="KW-0472">Membrane</keyword>
<keyword evidence="4 6" id="KW-1133">Transmembrane helix</keyword>
<evidence type="ECO:0000313" key="9">
    <source>
        <dbReference type="Proteomes" id="UP000510721"/>
    </source>
</evidence>
<dbReference type="GO" id="GO:0005886">
    <property type="term" value="C:plasma membrane"/>
    <property type="evidence" value="ECO:0007669"/>
    <property type="project" value="TreeGrafter"/>
</dbReference>
<dbReference type="PANTHER" id="PTHR38459:SF1">
    <property type="entry name" value="PROPHAGE BACTOPRENOL-LINKED GLUCOSE TRANSLOCASE HOMOLOG"/>
    <property type="match status" value="1"/>
</dbReference>
<evidence type="ECO:0000256" key="1">
    <source>
        <dbReference type="ARBA" id="ARBA00004141"/>
    </source>
</evidence>
<dbReference type="PANTHER" id="PTHR38459">
    <property type="entry name" value="PROPHAGE BACTOPRENOL-LINKED GLUCOSE TRANSLOCASE HOMOLOG"/>
    <property type="match status" value="1"/>
</dbReference>
<dbReference type="KEGG" id="emx:FKV68_32470"/>
<feature type="transmembrane region" description="Helical" evidence="6">
    <location>
        <begin position="108"/>
        <end position="130"/>
    </location>
</feature>
<evidence type="ECO:0000313" key="8">
    <source>
        <dbReference type="EMBL" id="QLL65981.1"/>
    </source>
</evidence>
<evidence type="ECO:0000256" key="4">
    <source>
        <dbReference type="ARBA" id="ARBA00022989"/>
    </source>
</evidence>
<feature type="transmembrane region" description="Helical" evidence="6">
    <location>
        <begin position="78"/>
        <end position="102"/>
    </location>
</feature>
<accession>A0A859R523</accession>
<proteinExistence type="inferred from homology"/>
<organism evidence="8 9">
    <name type="scientific">Sinorhizobium mexicanum</name>
    <dbReference type="NCBI Taxonomy" id="375549"/>
    <lineage>
        <taxon>Bacteria</taxon>
        <taxon>Pseudomonadati</taxon>
        <taxon>Pseudomonadota</taxon>
        <taxon>Alphaproteobacteria</taxon>
        <taxon>Hyphomicrobiales</taxon>
        <taxon>Rhizobiaceae</taxon>
        <taxon>Sinorhizobium/Ensifer group</taxon>
        <taxon>Sinorhizobium</taxon>
    </lineage>
</organism>
<dbReference type="Proteomes" id="UP000510721">
    <property type="component" value="Plasmid pEmeITTGR7c"/>
</dbReference>
<reference evidence="8 9" key="1">
    <citation type="submission" date="2019-06" db="EMBL/GenBank/DDBJ databases">
        <title>Complete genome sequence of Ensifer mexicanus ITTG R7 isolated from nodules of Acacia angustissima (Mill.) Kuntze.</title>
        <authorList>
            <person name="Rincon-Rosales R."/>
            <person name="Rogel M.A."/>
            <person name="Guerrero G."/>
            <person name="Rincon-Molina C.I."/>
            <person name="Lopez-Lopez A."/>
            <person name="Martinez-Romero E."/>
        </authorList>
    </citation>
    <scope>NUCLEOTIDE SEQUENCE [LARGE SCALE GENOMIC DNA]</scope>
    <source>
        <strain evidence="8 9">ITTG R7</strain>
        <plasmid evidence="9">pemeittgr7c</plasmid>
    </source>
</reference>
<keyword evidence="3 6" id="KW-0812">Transmembrane</keyword>
<feature type="transmembrane region" description="Helical" evidence="6">
    <location>
        <begin position="21"/>
        <end position="43"/>
    </location>
</feature>
<evidence type="ECO:0000256" key="2">
    <source>
        <dbReference type="ARBA" id="ARBA00009399"/>
    </source>
</evidence>
<dbReference type="EMBL" id="CP041241">
    <property type="protein sequence ID" value="QLL65981.1"/>
    <property type="molecule type" value="Genomic_DNA"/>
</dbReference>
<name>A0A859R523_9HYPH</name>
<evidence type="ECO:0000256" key="3">
    <source>
        <dbReference type="ARBA" id="ARBA00022692"/>
    </source>
</evidence>
<dbReference type="InterPro" id="IPR051401">
    <property type="entry name" value="GtrA_CellWall_Glycosyl"/>
</dbReference>
<protein>
    <submittedName>
        <fullName evidence="8">GtrA family protein</fullName>
    </submittedName>
</protein>
<comment type="subcellular location">
    <subcellularLocation>
        <location evidence="1">Membrane</location>
        <topology evidence="1">Multi-pass membrane protein</topology>
    </subcellularLocation>
</comment>
<sequence>MQYPPTSQSAGARGSLGTVTRFAVVGAVTTALDFVLFTTLVAIGAIPALANLFSYSCGILVSYLLNRSWTFGARGSPVLALKFVASTLAGLLISTCLVALFATIMPAVIAKILSVPLVFVWNYLMARLWVFRT</sequence>
<geneLocation type="plasmid" evidence="9">
    <name>pemeittgr7c</name>
</geneLocation>
<keyword evidence="8" id="KW-0614">Plasmid</keyword>
<evidence type="ECO:0000259" key="7">
    <source>
        <dbReference type="Pfam" id="PF04138"/>
    </source>
</evidence>
<keyword evidence="9" id="KW-1185">Reference proteome</keyword>
<dbReference type="Pfam" id="PF04138">
    <property type="entry name" value="GtrA_DPMS_TM"/>
    <property type="match status" value="1"/>
</dbReference>
<dbReference type="InterPro" id="IPR007267">
    <property type="entry name" value="GtrA_DPMS_TM"/>
</dbReference>